<sequence>MPLLPHDAPLPLQPRRVLVNGCSGSGKTTLAARIADVLGVPHTEIDALHHGPGWEKRPTFEADVDAFTSEPAWTTEWQYSSVRPLLAERADLVVWLDLPRARVMRQVTRRTLRRWVRREELWNGNREPSPWTSLVQREGVIRWAWQTHHLAAERVDALLGRDPAKPVVRLRSHAESAAWLAGPLAQART</sequence>
<keyword evidence="2" id="KW-1185">Reference proteome</keyword>
<accession>A0ABW4TIM4</accession>
<evidence type="ECO:0000313" key="2">
    <source>
        <dbReference type="Proteomes" id="UP001597351"/>
    </source>
</evidence>
<evidence type="ECO:0000313" key="1">
    <source>
        <dbReference type="EMBL" id="MFD1946410.1"/>
    </source>
</evidence>
<dbReference type="InterPro" id="IPR027417">
    <property type="entry name" value="P-loop_NTPase"/>
</dbReference>
<dbReference type="Gene3D" id="3.40.50.300">
    <property type="entry name" value="P-loop containing nucleotide triphosphate hydrolases"/>
    <property type="match status" value="1"/>
</dbReference>
<reference evidence="2" key="1">
    <citation type="journal article" date="2019" name="Int. J. Syst. Evol. Microbiol.">
        <title>The Global Catalogue of Microorganisms (GCM) 10K type strain sequencing project: providing services to taxonomists for standard genome sequencing and annotation.</title>
        <authorList>
            <consortium name="The Broad Institute Genomics Platform"/>
            <consortium name="The Broad Institute Genome Sequencing Center for Infectious Disease"/>
            <person name="Wu L."/>
            <person name="Ma J."/>
        </authorList>
    </citation>
    <scope>NUCLEOTIDE SEQUENCE [LARGE SCALE GENOMIC DNA]</scope>
    <source>
        <strain evidence="2">CGMCC 1.12477</strain>
    </source>
</reference>
<proteinExistence type="predicted"/>
<dbReference type="PANTHER" id="PTHR37816">
    <property type="entry name" value="YALI0E33011P"/>
    <property type="match status" value="1"/>
</dbReference>
<comment type="caution">
    <text evidence="1">The sequence shown here is derived from an EMBL/GenBank/DDBJ whole genome shotgun (WGS) entry which is preliminary data.</text>
</comment>
<dbReference type="InterPro" id="IPR052922">
    <property type="entry name" value="Cytidylate_Kinase-2"/>
</dbReference>
<gene>
    <name evidence="1" type="ORF">ACFSDE_06365</name>
</gene>
<dbReference type="PANTHER" id="PTHR37816:SF1">
    <property type="entry name" value="TOXIN"/>
    <property type="match status" value="1"/>
</dbReference>
<organism evidence="1 2">
    <name type="scientific">Nocardioides aestuarii</name>
    <dbReference type="NCBI Taxonomy" id="252231"/>
    <lineage>
        <taxon>Bacteria</taxon>
        <taxon>Bacillati</taxon>
        <taxon>Actinomycetota</taxon>
        <taxon>Actinomycetes</taxon>
        <taxon>Propionibacteriales</taxon>
        <taxon>Nocardioidaceae</taxon>
        <taxon>Nocardioides</taxon>
    </lineage>
</organism>
<dbReference type="RefSeq" id="WP_343916533.1">
    <property type="nucleotide sequence ID" value="NZ_BAAAJT010000002.1"/>
</dbReference>
<dbReference type="EMBL" id="JBHUGD010000003">
    <property type="protein sequence ID" value="MFD1946410.1"/>
    <property type="molecule type" value="Genomic_DNA"/>
</dbReference>
<dbReference type="SUPFAM" id="SSF52540">
    <property type="entry name" value="P-loop containing nucleoside triphosphate hydrolases"/>
    <property type="match status" value="1"/>
</dbReference>
<name>A0ABW4TIM4_9ACTN</name>
<protein>
    <submittedName>
        <fullName evidence="1">AAA family ATPase</fullName>
    </submittedName>
</protein>
<dbReference type="Proteomes" id="UP001597351">
    <property type="component" value="Unassembled WGS sequence"/>
</dbReference>